<dbReference type="Pfam" id="PF18603">
    <property type="entry name" value="LAL_C2"/>
    <property type="match status" value="1"/>
</dbReference>
<dbReference type="Gene3D" id="3.30.470.20">
    <property type="entry name" value="ATP-grasp fold, B domain"/>
    <property type="match status" value="1"/>
</dbReference>
<dbReference type="GO" id="GO:0016874">
    <property type="term" value="F:ligase activity"/>
    <property type="evidence" value="ECO:0007669"/>
    <property type="project" value="UniProtKB-KW"/>
</dbReference>
<evidence type="ECO:0000256" key="3">
    <source>
        <dbReference type="ARBA" id="ARBA00022840"/>
    </source>
</evidence>
<name>A0A8J4A968_9ACTN</name>
<keyword evidence="2 4" id="KW-0547">Nucleotide-binding</keyword>
<evidence type="ECO:0000259" key="5">
    <source>
        <dbReference type="PROSITE" id="PS50975"/>
    </source>
</evidence>
<dbReference type="AlphaFoldDB" id="A0A8J4A968"/>
<evidence type="ECO:0000313" key="6">
    <source>
        <dbReference type="EMBL" id="GIL24857.1"/>
    </source>
</evidence>
<dbReference type="Pfam" id="PF13535">
    <property type="entry name" value="ATP-grasp_4"/>
    <property type="match status" value="1"/>
</dbReference>
<dbReference type="GO" id="GO:0005524">
    <property type="term" value="F:ATP binding"/>
    <property type="evidence" value="ECO:0007669"/>
    <property type="project" value="UniProtKB-UniRule"/>
</dbReference>
<dbReference type="EMBL" id="BOPO01000002">
    <property type="protein sequence ID" value="GIL24857.1"/>
    <property type="molecule type" value="Genomic_DNA"/>
</dbReference>
<sequence>MLPEAVRDAGLAPMAVLGRAAAPDVVTRLRPQLDKLSQIDDPTDPQAVADAATALCGGTPAAVLSVHDGTIVAAAAAATLLGLPAAPPAALARARHKYAARRALAAAGLTGPRFALLDSAEAAAAVAEQVGLPAVLKPVNGSGSNLVRRVSDVAGLAAAYRELAAAAPGALGGMYDQKLVDPDTETRLDPTRVFLVESMLTGREYSVELVLRDGEPEPVLVLDKFLVDGDHFECGFCWPPLELAADRVTALADTAVAAARALGLDRTLAHVELYDDPRLGPTVVEVNAGRGGGQLIGPLTAVATGVDPRAELIALATGGPRPQRSAPTLPPPLATLTVFGRESGRLVAIEGLDEARIHPDVISTVVATAIGEHLDHSYETFPINFLVAGLETRDELAQTYQELADTVHLVVEP</sequence>
<dbReference type="InterPro" id="IPR040570">
    <property type="entry name" value="LAL_C2"/>
</dbReference>
<gene>
    <name evidence="6" type="ORF">NUM_01120</name>
</gene>
<dbReference type="PANTHER" id="PTHR43585">
    <property type="entry name" value="FUMIPYRROLE BIOSYNTHESIS PROTEIN C"/>
    <property type="match status" value="1"/>
</dbReference>
<feature type="domain" description="ATP-grasp" evidence="5">
    <location>
        <begin position="101"/>
        <end position="317"/>
    </location>
</feature>
<proteinExistence type="predicted"/>
<keyword evidence="1" id="KW-0436">Ligase</keyword>
<keyword evidence="3 4" id="KW-0067">ATP-binding</keyword>
<dbReference type="PANTHER" id="PTHR43585:SF2">
    <property type="entry name" value="ATP-GRASP ENZYME FSQD"/>
    <property type="match status" value="1"/>
</dbReference>
<evidence type="ECO:0000256" key="2">
    <source>
        <dbReference type="ARBA" id="ARBA00022741"/>
    </source>
</evidence>
<dbReference type="PROSITE" id="PS50975">
    <property type="entry name" value="ATP_GRASP"/>
    <property type="match status" value="1"/>
</dbReference>
<evidence type="ECO:0000313" key="7">
    <source>
        <dbReference type="Proteomes" id="UP000614996"/>
    </source>
</evidence>
<evidence type="ECO:0000256" key="4">
    <source>
        <dbReference type="PROSITE-ProRule" id="PRU00409"/>
    </source>
</evidence>
<keyword evidence="7" id="KW-1185">Reference proteome</keyword>
<dbReference type="Proteomes" id="UP000614996">
    <property type="component" value="Unassembled WGS sequence"/>
</dbReference>
<reference evidence="7" key="1">
    <citation type="journal article" date="2021" name="Int. J. Syst. Evol. Microbiol.">
        <title>Actinocatenispora comari sp. nov., an endophytic actinomycete isolated from aerial parts of Comarum salesowianum.</title>
        <authorList>
            <person name="Oyunbileg N."/>
            <person name="Iizaka Y."/>
            <person name="Hamada M."/>
            <person name="Davaapurev B.O."/>
            <person name="Fukumoto A."/>
            <person name="Tsetseg B."/>
            <person name="Kato F."/>
            <person name="Tamura T."/>
            <person name="Batkhuu J."/>
            <person name="Anzai Y."/>
        </authorList>
    </citation>
    <scope>NUCLEOTIDE SEQUENCE [LARGE SCALE GENOMIC DNA]</scope>
    <source>
        <strain evidence="7">NUM-2625</strain>
    </source>
</reference>
<dbReference type="InterPro" id="IPR011761">
    <property type="entry name" value="ATP-grasp"/>
</dbReference>
<evidence type="ECO:0000256" key="1">
    <source>
        <dbReference type="ARBA" id="ARBA00022598"/>
    </source>
</evidence>
<protein>
    <recommendedName>
        <fullName evidence="5">ATP-grasp domain-containing protein</fullName>
    </recommendedName>
</protein>
<organism evidence="6 7">
    <name type="scientific">Actinocatenispora comari</name>
    <dbReference type="NCBI Taxonomy" id="2807577"/>
    <lineage>
        <taxon>Bacteria</taxon>
        <taxon>Bacillati</taxon>
        <taxon>Actinomycetota</taxon>
        <taxon>Actinomycetes</taxon>
        <taxon>Micromonosporales</taxon>
        <taxon>Micromonosporaceae</taxon>
        <taxon>Actinocatenispora</taxon>
    </lineage>
</organism>
<accession>A0A8J4A968</accession>
<dbReference type="InterPro" id="IPR052032">
    <property type="entry name" value="ATP-dep_AA_Ligase"/>
</dbReference>
<dbReference type="GO" id="GO:0046872">
    <property type="term" value="F:metal ion binding"/>
    <property type="evidence" value="ECO:0007669"/>
    <property type="project" value="InterPro"/>
</dbReference>
<comment type="caution">
    <text evidence="6">The sequence shown here is derived from an EMBL/GenBank/DDBJ whole genome shotgun (WGS) entry which is preliminary data.</text>
</comment>
<dbReference type="SUPFAM" id="SSF56059">
    <property type="entry name" value="Glutathione synthetase ATP-binding domain-like"/>
    <property type="match status" value="1"/>
</dbReference>